<proteinExistence type="predicted"/>
<reference evidence="1" key="1">
    <citation type="journal article" date="2015" name="Nature">
        <title>Complex archaea that bridge the gap between prokaryotes and eukaryotes.</title>
        <authorList>
            <person name="Spang A."/>
            <person name="Saw J.H."/>
            <person name="Jorgensen S.L."/>
            <person name="Zaremba-Niedzwiedzka K."/>
            <person name="Martijn J."/>
            <person name="Lind A.E."/>
            <person name="van Eijk R."/>
            <person name="Schleper C."/>
            <person name="Guy L."/>
            <person name="Ettema T.J."/>
        </authorList>
    </citation>
    <scope>NUCLEOTIDE SEQUENCE</scope>
</reference>
<comment type="caution">
    <text evidence="1">The sequence shown here is derived from an EMBL/GenBank/DDBJ whole genome shotgun (WGS) entry which is preliminary data.</text>
</comment>
<name>A0A0F9K4H7_9ZZZZ</name>
<sequence>MLRDSHPNGELIWEGLGVKTSEDSDAYWMYLTWRYSFQEAYGISLCQSPCQDCADTLDIIGHHTDYSLPSRLVWLCRPCHLHRHWHIVHGGEELVHSNGRSEASLTDEEKEVREYTDTLPRPLKATPESSERLIWVK</sequence>
<protein>
    <submittedName>
        <fullName evidence="1">Uncharacterized protein</fullName>
    </submittedName>
</protein>
<dbReference type="AlphaFoldDB" id="A0A0F9K4H7"/>
<accession>A0A0F9K4H7</accession>
<dbReference type="EMBL" id="LAZR01008735">
    <property type="protein sequence ID" value="KKM76858.1"/>
    <property type="molecule type" value="Genomic_DNA"/>
</dbReference>
<gene>
    <name evidence="1" type="ORF">LCGC14_1375890</name>
</gene>
<evidence type="ECO:0000313" key="1">
    <source>
        <dbReference type="EMBL" id="KKM76858.1"/>
    </source>
</evidence>
<organism evidence="1">
    <name type="scientific">marine sediment metagenome</name>
    <dbReference type="NCBI Taxonomy" id="412755"/>
    <lineage>
        <taxon>unclassified sequences</taxon>
        <taxon>metagenomes</taxon>
        <taxon>ecological metagenomes</taxon>
    </lineage>
</organism>